<reference evidence="3 4" key="1">
    <citation type="journal article" date="2023" name="Sci. Data">
        <title>Genome assembly of the Korean intertidal mud-creeper Batillaria attramentaria.</title>
        <authorList>
            <person name="Patra A.K."/>
            <person name="Ho P.T."/>
            <person name="Jun S."/>
            <person name="Lee S.J."/>
            <person name="Kim Y."/>
            <person name="Won Y.J."/>
        </authorList>
    </citation>
    <scope>NUCLEOTIDE SEQUENCE [LARGE SCALE GENOMIC DNA]</scope>
    <source>
        <strain evidence="3">Wonlab-2016</strain>
    </source>
</reference>
<evidence type="ECO:0000256" key="2">
    <source>
        <dbReference type="SAM" id="Phobius"/>
    </source>
</evidence>
<dbReference type="AlphaFoldDB" id="A0ABD0LK62"/>
<keyword evidence="2" id="KW-0812">Transmembrane</keyword>
<name>A0ABD0LK62_9CAEN</name>
<sequence length="215" mass="23084">MSVSTTKTSGEQPLPPSYPGRNSGSPPGYDSLFGKIRAAKDGSSGGVDFMKAACSLLLKSIGCTIILGIILAVPIAMIVMGAKYLHDCPAERYIPIYLLVTGCFGTFLTLVGILLRCCTNNEEEETSGGLVALFGVWVVFNVLGGCFMFAWFIAGNVWIYRTKGEFSTDPSADNYCDPTLYWFAFWITTAAYIMTGVSTLCGCICNIVAACCCNE</sequence>
<proteinExistence type="predicted"/>
<feature type="compositionally biased region" description="Polar residues" evidence="1">
    <location>
        <begin position="1"/>
        <end position="11"/>
    </location>
</feature>
<feature type="transmembrane region" description="Helical" evidence="2">
    <location>
        <begin position="94"/>
        <end position="118"/>
    </location>
</feature>
<dbReference type="InterPro" id="IPR040350">
    <property type="entry name" value="TMEM272"/>
</dbReference>
<feature type="transmembrane region" description="Helical" evidence="2">
    <location>
        <begin position="180"/>
        <end position="213"/>
    </location>
</feature>
<keyword evidence="2" id="KW-0472">Membrane</keyword>
<evidence type="ECO:0000313" key="3">
    <source>
        <dbReference type="EMBL" id="KAK7499793.1"/>
    </source>
</evidence>
<feature type="transmembrane region" description="Helical" evidence="2">
    <location>
        <begin position="130"/>
        <end position="160"/>
    </location>
</feature>
<keyword evidence="2" id="KW-1133">Transmembrane helix</keyword>
<evidence type="ECO:0000313" key="4">
    <source>
        <dbReference type="Proteomes" id="UP001519460"/>
    </source>
</evidence>
<accession>A0ABD0LK62</accession>
<feature type="transmembrane region" description="Helical" evidence="2">
    <location>
        <begin position="56"/>
        <end position="82"/>
    </location>
</feature>
<protein>
    <submittedName>
        <fullName evidence="3">Uncharacterized protein</fullName>
    </submittedName>
</protein>
<dbReference type="Proteomes" id="UP001519460">
    <property type="component" value="Unassembled WGS sequence"/>
</dbReference>
<dbReference type="PANTHER" id="PTHR33444">
    <property type="entry name" value="SI:DKEY-19B23.12-RELATED"/>
    <property type="match status" value="1"/>
</dbReference>
<dbReference type="EMBL" id="JACVVK020000041">
    <property type="protein sequence ID" value="KAK7499793.1"/>
    <property type="molecule type" value="Genomic_DNA"/>
</dbReference>
<evidence type="ECO:0000256" key="1">
    <source>
        <dbReference type="SAM" id="MobiDB-lite"/>
    </source>
</evidence>
<gene>
    <name evidence="3" type="ORF">BaRGS_00008884</name>
</gene>
<organism evidence="3 4">
    <name type="scientific">Batillaria attramentaria</name>
    <dbReference type="NCBI Taxonomy" id="370345"/>
    <lineage>
        <taxon>Eukaryota</taxon>
        <taxon>Metazoa</taxon>
        <taxon>Spiralia</taxon>
        <taxon>Lophotrochozoa</taxon>
        <taxon>Mollusca</taxon>
        <taxon>Gastropoda</taxon>
        <taxon>Caenogastropoda</taxon>
        <taxon>Sorbeoconcha</taxon>
        <taxon>Cerithioidea</taxon>
        <taxon>Batillariidae</taxon>
        <taxon>Batillaria</taxon>
    </lineage>
</organism>
<feature type="region of interest" description="Disordered" evidence="1">
    <location>
        <begin position="1"/>
        <end position="26"/>
    </location>
</feature>
<comment type="caution">
    <text evidence="3">The sequence shown here is derived from an EMBL/GenBank/DDBJ whole genome shotgun (WGS) entry which is preliminary data.</text>
</comment>
<dbReference type="PANTHER" id="PTHR33444:SF2">
    <property type="entry name" value="MARVEL DOMAIN-CONTAINING PROTEIN"/>
    <property type="match status" value="1"/>
</dbReference>
<keyword evidence="4" id="KW-1185">Reference proteome</keyword>